<evidence type="ECO:0000313" key="3">
    <source>
        <dbReference type="EMBL" id="KAA0157859.1"/>
    </source>
</evidence>
<organism evidence="3 4">
    <name type="scientific">Cafeteria roenbergensis</name>
    <name type="common">Marine flagellate</name>
    <dbReference type="NCBI Taxonomy" id="33653"/>
    <lineage>
        <taxon>Eukaryota</taxon>
        <taxon>Sar</taxon>
        <taxon>Stramenopiles</taxon>
        <taxon>Bigyra</taxon>
        <taxon>Opalozoa</taxon>
        <taxon>Bicosoecida</taxon>
        <taxon>Cafeteriaceae</taxon>
        <taxon>Cafeteria</taxon>
    </lineage>
</organism>
<sequence>MVRVLGEDGAGMRAYEFAKEAASVAPVFLVSSVLLTGLSNRAKSANALRKALPEFAVRFAPVALTFVALAPVEYAIRGPLRDMMPTVAFFAEPAPSSDRTNVGQRLAPWAGAGSETDGQTTARGGGNGLAGVSGVEGSGDPYAMEQPSAAPSADGGRAGEPDPADGGSEGAEVLDAHFAISSVGDADYCPPTRASRTVSGTLAAVGLLQVGMTPLQLAAAGAAAVAISLFMPTYEDMLAARARAEMAKERRRTGLE</sequence>
<keyword evidence="2" id="KW-0812">Transmembrane</keyword>
<keyword evidence="2" id="KW-1133">Transmembrane helix</keyword>
<feature type="region of interest" description="Disordered" evidence="1">
    <location>
        <begin position="109"/>
        <end position="170"/>
    </location>
</feature>
<evidence type="ECO:0000256" key="1">
    <source>
        <dbReference type="SAM" id="MobiDB-lite"/>
    </source>
</evidence>
<dbReference type="EMBL" id="VLTM01000075">
    <property type="protein sequence ID" value="KAA0157859.1"/>
    <property type="molecule type" value="Genomic_DNA"/>
</dbReference>
<evidence type="ECO:0000256" key="2">
    <source>
        <dbReference type="SAM" id="Phobius"/>
    </source>
</evidence>
<evidence type="ECO:0000313" key="4">
    <source>
        <dbReference type="Proteomes" id="UP000325113"/>
    </source>
</evidence>
<feature type="transmembrane region" description="Helical" evidence="2">
    <location>
        <begin position="21"/>
        <end position="39"/>
    </location>
</feature>
<proteinExistence type="predicted"/>
<keyword evidence="2" id="KW-0472">Membrane</keyword>
<gene>
    <name evidence="3" type="ORF">FNF31_05672</name>
</gene>
<name>A0A5A8CYS0_CAFRO</name>
<accession>A0A5A8CYS0</accession>
<feature type="compositionally biased region" description="Gly residues" evidence="1">
    <location>
        <begin position="123"/>
        <end position="137"/>
    </location>
</feature>
<comment type="caution">
    <text evidence="3">The sequence shown here is derived from an EMBL/GenBank/DDBJ whole genome shotgun (WGS) entry which is preliminary data.</text>
</comment>
<dbReference type="Proteomes" id="UP000325113">
    <property type="component" value="Unassembled WGS sequence"/>
</dbReference>
<dbReference type="AlphaFoldDB" id="A0A5A8CYS0"/>
<reference evidence="3 4" key="1">
    <citation type="submission" date="2019-07" db="EMBL/GenBank/DDBJ databases">
        <title>Genomes of Cafeteria roenbergensis.</title>
        <authorList>
            <person name="Fischer M.G."/>
            <person name="Hackl T."/>
            <person name="Roman M."/>
        </authorList>
    </citation>
    <scope>NUCLEOTIDE SEQUENCE [LARGE SCALE GENOMIC DNA]</scope>
    <source>
        <strain evidence="3 4">Cflag</strain>
    </source>
</reference>
<feature type="transmembrane region" description="Helical" evidence="2">
    <location>
        <begin position="59"/>
        <end position="76"/>
    </location>
</feature>
<protein>
    <submittedName>
        <fullName evidence="3">Uncharacterized protein</fullName>
    </submittedName>
</protein>